<comment type="caution">
    <text evidence="2">The sequence shown here is derived from an EMBL/GenBank/DDBJ whole genome shotgun (WGS) entry which is preliminary data.</text>
</comment>
<protein>
    <submittedName>
        <fullName evidence="2">DUF397 domain-containing protein</fullName>
    </submittedName>
</protein>
<gene>
    <name evidence="2" type="ORF">JGS22_002550</name>
</gene>
<dbReference type="EMBL" id="JAELVF020000001">
    <property type="protein sequence ID" value="MBU7596546.1"/>
    <property type="molecule type" value="Genomic_DNA"/>
</dbReference>
<dbReference type="RefSeq" id="WP_211039419.1">
    <property type="nucleotide sequence ID" value="NZ_JAELVF020000001.1"/>
</dbReference>
<proteinExistence type="predicted"/>
<keyword evidence="3" id="KW-1185">Reference proteome</keyword>
<evidence type="ECO:0000313" key="3">
    <source>
        <dbReference type="Proteomes" id="UP000694501"/>
    </source>
</evidence>
<dbReference type="Proteomes" id="UP000694501">
    <property type="component" value="Unassembled WGS sequence"/>
</dbReference>
<reference evidence="2" key="1">
    <citation type="submission" date="2021-06" db="EMBL/GenBank/DDBJ databases">
        <title>Sequencing of actinobacteria type strains.</title>
        <authorList>
            <person name="Nguyen G.-S."/>
            <person name="Wentzel A."/>
        </authorList>
    </citation>
    <scope>NUCLEOTIDE SEQUENCE</scope>
    <source>
        <strain evidence="2">P38-E01</strain>
    </source>
</reference>
<dbReference type="AlphaFoldDB" id="A0A949JB64"/>
<accession>A0A949JB64</accession>
<evidence type="ECO:0000313" key="2">
    <source>
        <dbReference type="EMBL" id="MBU7596546.1"/>
    </source>
</evidence>
<sequence>MRFRFDMTTTAWRKSSYSNSDGGSCLEVADGHVGVLPVRDSKNPSGPSLLFTAHDWNNFVDAVKSGDLSA</sequence>
<name>A0A949JB64_9ACTN</name>
<dbReference type="Pfam" id="PF04149">
    <property type="entry name" value="DUF397"/>
    <property type="match status" value="1"/>
</dbReference>
<dbReference type="InterPro" id="IPR007278">
    <property type="entry name" value="DUF397"/>
</dbReference>
<evidence type="ECO:0000259" key="1">
    <source>
        <dbReference type="Pfam" id="PF04149"/>
    </source>
</evidence>
<feature type="domain" description="DUF397" evidence="1">
    <location>
        <begin position="11"/>
        <end position="64"/>
    </location>
</feature>
<organism evidence="2 3">
    <name type="scientific">Streptomyces tardus</name>
    <dbReference type="NCBI Taxonomy" id="2780544"/>
    <lineage>
        <taxon>Bacteria</taxon>
        <taxon>Bacillati</taxon>
        <taxon>Actinomycetota</taxon>
        <taxon>Actinomycetes</taxon>
        <taxon>Kitasatosporales</taxon>
        <taxon>Streptomycetaceae</taxon>
        <taxon>Streptomyces</taxon>
    </lineage>
</organism>